<proteinExistence type="predicted"/>
<keyword evidence="1" id="KW-0812">Transmembrane</keyword>
<evidence type="ECO:0000256" key="1">
    <source>
        <dbReference type="SAM" id="Phobius"/>
    </source>
</evidence>
<dbReference type="EMBL" id="JAHRIN010037827">
    <property type="protein sequence ID" value="MEQ2204856.1"/>
    <property type="molecule type" value="Genomic_DNA"/>
</dbReference>
<reference evidence="2 3" key="1">
    <citation type="submission" date="2021-06" db="EMBL/GenBank/DDBJ databases">
        <authorList>
            <person name="Palmer J.M."/>
        </authorList>
    </citation>
    <scope>NUCLEOTIDE SEQUENCE [LARGE SCALE GENOMIC DNA]</scope>
    <source>
        <strain evidence="2 3">XC_2019</strain>
        <tissue evidence="2">Muscle</tissue>
    </source>
</reference>
<feature type="transmembrane region" description="Helical" evidence="1">
    <location>
        <begin position="63"/>
        <end position="84"/>
    </location>
</feature>
<accession>A0ABV0R9N7</accession>
<name>A0ABV0R9N7_9TELE</name>
<feature type="transmembrane region" description="Helical" evidence="1">
    <location>
        <begin position="96"/>
        <end position="115"/>
    </location>
</feature>
<organism evidence="2 3">
    <name type="scientific">Xenoophorus captivus</name>
    <dbReference type="NCBI Taxonomy" id="1517983"/>
    <lineage>
        <taxon>Eukaryota</taxon>
        <taxon>Metazoa</taxon>
        <taxon>Chordata</taxon>
        <taxon>Craniata</taxon>
        <taxon>Vertebrata</taxon>
        <taxon>Euteleostomi</taxon>
        <taxon>Actinopterygii</taxon>
        <taxon>Neopterygii</taxon>
        <taxon>Teleostei</taxon>
        <taxon>Neoteleostei</taxon>
        <taxon>Acanthomorphata</taxon>
        <taxon>Ovalentaria</taxon>
        <taxon>Atherinomorphae</taxon>
        <taxon>Cyprinodontiformes</taxon>
        <taxon>Goodeidae</taxon>
        <taxon>Xenoophorus</taxon>
    </lineage>
</organism>
<keyword evidence="1" id="KW-0472">Membrane</keyword>
<comment type="caution">
    <text evidence="2">The sequence shown here is derived from an EMBL/GenBank/DDBJ whole genome shotgun (WGS) entry which is preliminary data.</text>
</comment>
<keyword evidence="3" id="KW-1185">Reference proteome</keyword>
<sequence>MHVEENEECFCSVYLLDQIPALVWMNSMFVLLEQAADVDNPSGILFLSSIVLKSVFQENRSSILLQIMTIVTVVHLLFVFFYFVEMLLFLSVRALFLFQMLQVFLSLLMSMTVMLSGDNCSPLSPTSGFSL</sequence>
<evidence type="ECO:0000313" key="3">
    <source>
        <dbReference type="Proteomes" id="UP001434883"/>
    </source>
</evidence>
<evidence type="ECO:0000313" key="2">
    <source>
        <dbReference type="EMBL" id="MEQ2204856.1"/>
    </source>
</evidence>
<protein>
    <submittedName>
        <fullName evidence="2">Uncharacterized protein</fullName>
    </submittedName>
</protein>
<gene>
    <name evidence="2" type="ORF">XENOCAPTIV_019779</name>
</gene>
<keyword evidence="1" id="KW-1133">Transmembrane helix</keyword>
<dbReference type="Proteomes" id="UP001434883">
    <property type="component" value="Unassembled WGS sequence"/>
</dbReference>